<organism evidence="1 2">
    <name type="scientific">Nitzschia inconspicua</name>
    <dbReference type="NCBI Taxonomy" id="303405"/>
    <lineage>
        <taxon>Eukaryota</taxon>
        <taxon>Sar</taxon>
        <taxon>Stramenopiles</taxon>
        <taxon>Ochrophyta</taxon>
        <taxon>Bacillariophyta</taxon>
        <taxon>Bacillariophyceae</taxon>
        <taxon>Bacillariophycidae</taxon>
        <taxon>Bacillariales</taxon>
        <taxon>Bacillariaceae</taxon>
        <taxon>Nitzschia</taxon>
    </lineage>
</organism>
<dbReference type="AlphaFoldDB" id="A0A9K3LBH6"/>
<protein>
    <submittedName>
        <fullName evidence="1">Uncharacterized protein</fullName>
    </submittedName>
</protein>
<evidence type="ECO:0000313" key="2">
    <source>
        <dbReference type="Proteomes" id="UP000693970"/>
    </source>
</evidence>
<evidence type="ECO:0000313" key="1">
    <source>
        <dbReference type="EMBL" id="KAG7358973.1"/>
    </source>
</evidence>
<reference evidence="1" key="2">
    <citation type="submission" date="2021-04" db="EMBL/GenBank/DDBJ databases">
        <authorList>
            <person name="Podell S."/>
        </authorList>
    </citation>
    <scope>NUCLEOTIDE SEQUENCE</scope>
    <source>
        <strain evidence="1">Hildebrandi</strain>
    </source>
</reference>
<name>A0A9K3LBH6_9STRA</name>
<accession>A0A9K3LBH6</accession>
<reference evidence="1" key="1">
    <citation type="journal article" date="2021" name="Sci. Rep.">
        <title>Diploid genomic architecture of Nitzschia inconspicua, an elite biomass production diatom.</title>
        <authorList>
            <person name="Oliver A."/>
            <person name="Podell S."/>
            <person name="Pinowska A."/>
            <person name="Traller J.C."/>
            <person name="Smith S.R."/>
            <person name="McClure R."/>
            <person name="Beliaev A."/>
            <person name="Bohutskyi P."/>
            <person name="Hill E.A."/>
            <person name="Rabines A."/>
            <person name="Zheng H."/>
            <person name="Allen L.Z."/>
            <person name="Kuo A."/>
            <person name="Grigoriev I.V."/>
            <person name="Allen A.E."/>
            <person name="Hazlebeck D."/>
            <person name="Allen E.E."/>
        </authorList>
    </citation>
    <scope>NUCLEOTIDE SEQUENCE</scope>
    <source>
        <strain evidence="1">Hildebrandi</strain>
    </source>
</reference>
<dbReference type="EMBL" id="JAGRRH010000014">
    <property type="protein sequence ID" value="KAG7358973.1"/>
    <property type="molecule type" value="Genomic_DNA"/>
</dbReference>
<sequence>MGTTLNLFLIAETKVGFRHTNEKPVFAYSVAGNRSLLPQTIQGFPFILRRNANFVQGISVLSTKTALAQGQGRAFTGCGLTHLIVLQPQIIQKHNMTFKRLQFFCF</sequence>
<dbReference type="Proteomes" id="UP000693970">
    <property type="component" value="Unassembled WGS sequence"/>
</dbReference>
<keyword evidence="2" id="KW-1185">Reference proteome</keyword>
<proteinExistence type="predicted"/>
<gene>
    <name evidence="1" type="ORF">IV203_015562</name>
</gene>
<comment type="caution">
    <text evidence="1">The sequence shown here is derived from an EMBL/GenBank/DDBJ whole genome shotgun (WGS) entry which is preliminary data.</text>
</comment>